<dbReference type="SUPFAM" id="SSF56529">
    <property type="entry name" value="FAH"/>
    <property type="match status" value="1"/>
</dbReference>
<dbReference type="Gene3D" id="3.90.850.10">
    <property type="entry name" value="Fumarylacetoacetase-like, C-terminal domain"/>
    <property type="match status" value="1"/>
</dbReference>
<evidence type="ECO:0000313" key="3">
    <source>
        <dbReference type="EMBL" id="ORW38394.1"/>
    </source>
</evidence>
<dbReference type="Pfam" id="PF00753">
    <property type="entry name" value="Lactamase_B"/>
    <property type="match status" value="1"/>
</dbReference>
<dbReference type="SUPFAM" id="SSF56281">
    <property type="entry name" value="Metallo-hydrolase/oxidoreductase"/>
    <property type="match status" value="1"/>
</dbReference>
<name>A0A1X2A4R4_9MYCO</name>
<dbReference type="Pfam" id="PF01557">
    <property type="entry name" value="FAA_hydrolase"/>
    <property type="match status" value="1"/>
</dbReference>
<dbReference type="EMBL" id="LQPN01000072">
    <property type="protein sequence ID" value="ORW38394.1"/>
    <property type="molecule type" value="Genomic_DNA"/>
</dbReference>
<feature type="compositionally biased region" description="Pro residues" evidence="1">
    <location>
        <begin position="308"/>
        <end position="319"/>
    </location>
</feature>
<accession>A0A1X2A4R4</accession>
<dbReference type="STRING" id="767916.AWB91_26960"/>
<keyword evidence="3" id="KW-0413">Isomerase</keyword>
<proteinExistence type="predicted"/>
<organism evidence="3 4">
    <name type="scientific">Mycobacterium paraense</name>
    <dbReference type="NCBI Taxonomy" id="767916"/>
    <lineage>
        <taxon>Bacteria</taxon>
        <taxon>Bacillati</taxon>
        <taxon>Actinomycetota</taxon>
        <taxon>Actinomycetes</taxon>
        <taxon>Mycobacteriales</taxon>
        <taxon>Mycobacteriaceae</taxon>
        <taxon>Mycobacterium</taxon>
        <taxon>Mycobacterium simiae complex</taxon>
    </lineage>
</organism>
<gene>
    <name evidence="3" type="ORF">AWB90_24275</name>
</gene>
<evidence type="ECO:0000259" key="2">
    <source>
        <dbReference type="SMART" id="SM00849"/>
    </source>
</evidence>
<evidence type="ECO:0000313" key="4">
    <source>
        <dbReference type="Proteomes" id="UP000193285"/>
    </source>
</evidence>
<feature type="region of interest" description="Disordered" evidence="1">
    <location>
        <begin position="298"/>
        <end position="324"/>
    </location>
</feature>
<comment type="caution">
    <text evidence="3">The sequence shown here is derived from an EMBL/GenBank/DDBJ whole genome shotgun (WGS) entry which is preliminary data.</text>
</comment>
<feature type="domain" description="Metallo-beta-lactamase" evidence="2">
    <location>
        <begin position="357"/>
        <end position="556"/>
    </location>
</feature>
<evidence type="ECO:0000256" key="1">
    <source>
        <dbReference type="SAM" id="MobiDB-lite"/>
    </source>
</evidence>
<dbReference type="PANTHER" id="PTHR43211">
    <property type="entry name" value="FUMARYLACETOACETATE HYDROLASE"/>
    <property type="match status" value="1"/>
</dbReference>
<dbReference type="InterPro" id="IPR036866">
    <property type="entry name" value="RibonucZ/Hydroxyglut_hydro"/>
</dbReference>
<dbReference type="AlphaFoldDB" id="A0A1X2A4R4"/>
<dbReference type="OrthoDB" id="2273115at2"/>
<protein>
    <submittedName>
        <fullName evidence="3">2-hydroxyhepta-2,4-diene-1,7-dioate isomerase</fullName>
    </submittedName>
</protein>
<dbReference type="RefSeq" id="WP_085246208.1">
    <property type="nucleotide sequence ID" value="NZ_LQPN01000072.1"/>
</dbReference>
<reference evidence="3 4" key="1">
    <citation type="journal article" date="2015" name="Emerg. Microbes Infect.">
        <title>Characterization of 17 strains belonging to the Mycobacterium simiae complex and description of Mycobacterium paraense sp. nov.</title>
        <authorList>
            <person name="Fusco da Costa A.R."/>
            <person name="Fedrizzi T."/>
            <person name="Lopes M.L."/>
            <person name="Pecorari M."/>
            <person name="Oliveira da Costa W.L."/>
            <person name="Giacobazzi E."/>
            <person name="da Costa Bahia J.R."/>
            <person name="De Sanctis V."/>
            <person name="Batista Lima K.V."/>
            <person name="Bertorelli R."/>
            <person name="Grottola A."/>
            <person name="Fabio A."/>
            <person name="Mariottini A."/>
            <person name="Ferretti P."/>
            <person name="Di Leva F."/>
            <person name="Fregni Serpini G."/>
            <person name="Tagliazucchi S."/>
            <person name="Rumpianesi F."/>
            <person name="Jousson O."/>
            <person name="Segata N."/>
            <person name="Tortoli E."/>
        </authorList>
    </citation>
    <scope>NUCLEOTIDE SEQUENCE [LARGE SCALE GENOMIC DNA]</scope>
    <source>
        <strain evidence="3 4">IEC33</strain>
    </source>
</reference>
<dbReference type="InterPro" id="IPR001279">
    <property type="entry name" value="Metallo-B-lactamas"/>
</dbReference>
<dbReference type="InterPro" id="IPR036663">
    <property type="entry name" value="Fumarylacetoacetase_C_sf"/>
</dbReference>
<sequence>MKWVTFHGDDGERAGVLAGADIFAAPPELTLLELIGRGTDGLREAGEDALRSPSAVVRLDQVRLAAPIPRPPSIRDSLCFLDHMRNCQAALGAGRVLADTWYRIPAFYFACPATVLGPYDDAPTAPGSAWQDFELEIAAVIGTAGRDLTVEQAERAIIGYTIFNDWSARDLQQLEGQLAIGQGKGKDSGVTLGPYLVTPDELAPHRRDGRLDLQVTAMVNDTVIGSGSTAQMDWTFGEVISYVSRGVTLTPGDVIGSGTVPTCTLVEHLNPAALESFPGWLRDGDVVTLRVDGLGETRQTVRSSAAPHPLPARPNPDAAPAPARVNHAPAKVPYTRGLHEVADRVWAWTLPDGGYGWSNAGLVAGDGASLLVDTLFDLALTREMLDAMKPITTAAPITDALITHSNGDHTHGNQLLDASVRILAARGTADEIAHGMAPEMLAMVQTANLGPVATPYARDRFGHFDFSGITVRNADQTFDYELTIDVGGRRVDLLNLGPAHTAADSVVHVPDAGVLFGGDLLLIGCTPIVWAGPIANWIRACDVMIALDAPTVVPGHGPVTDPDGIRAVRGYLAHVAEHAEAAHRRGLSWAQAADTIDLGEYATWLDAERVVVNVYQRYRELDPATPQLEVMALLVMQAEWLAKRSA</sequence>
<dbReference type="SMART" id="SM00849">
    <property type="entry name" value="Lactamase_B"/>
    <property type="match status" value="1"/>
</dbReference>
<dbReference type="InterPro" id="IPR011234">
    <property type="entry name" value="Fumarylacetoacetase-like_C"/>
</dbReference>
<dbReference type="GO" id="GO:0016853">
    <property type="term" value="F:isomerase activity"/>
    <property type="evidence" value="ECO:0007669"/>
    <property type="project" value="UniProtKB-KW"/>
</dbReference>
<dbReference type="CDD" id="cd16282">
    <property type="entry name" value="metallo-hydrolase-like_MBL-fold"/>
    <property type="match status" value="1"/>
</dbReference>
<dbReference type="Proteomes" id="UP000193285">
    <property type="component" value="Unassembled WGS sequence"/>
</dbReference>
<dbReference type="Gene3D" id="3.60.15.10">
    <property type="entry name" value="Ribonuclease Z/Hydroxyacylglutathione hydrolase-like"/>
    <property type="match status" value="1"/>
</dbReference>
<dbReference type="PANTHER" id="PTHR43211:SF1">
    <property type="entry name" value="BLL6422 PROTEIN"/>
    <property type="match status" value="1"/>
</dbReference>